<name>A0A3R7I3W0_9ACTN</name>
<protein>
    <submittedName>
        <fullName evidence="2">Uncharacterized protein</fullName>
    </submittedName>
</protein>
<accession>A0A3R7I3W0</accession>
<keyword evidence="3" id="KW-1185">Reference proteome</keyword>
<evidence type="ECO:0000313" key="3">
    <source>
        <dbReference type="Proteomes" id="UP000028058"/>
    </source>
</evidence>
<feature type="compositionally biased region" description="Pro residues" evidence="1">
    <location>
        <begin position="21"/>
        <end position="31"/>
    </location>
</feature>
<feature type="region of interest" description="Disordered" evidence="1">
    <location>
        <begin position="1"/>
        <end position="107"/>
    </location>
</feature>
<evidence type="ECO:0000256" key="1">
    <source>
        <dbReference type="SAM" id="MobiDB-lite"/>
    </source>
</evidence>
<dbReference type="AlphaFoldDB" id="A0A3R7I3W0"/>
<feature type="compositionally biased region" description="Basic and acidic residues" evidence="1">
    <location>
        <begin position="43"/>
        <end position="57"/>
    </location>
</feature>
<evidence type="ECO:0000313" key="2">
    <source>
        <dbReference type="EMBL" id="RKM93238.1"/>
    </source>
</evidence>
<feature type="compositionally biased region" description="Polar residues" evidence="1">
    <location>
        <begin position="1"/>
        <end position="10"/>
    </location>
</feature>
<gene>
    <name evidence="2" type="ORF">SFRA_022310</name>
</gene>
<proteinExistence type="predicted"/>
<dbReference type="EMBL" id="JNAD02000011">
    <property type="protein sequence ID" value="RKM93238.1"/>
    <property type="molecule type" value="Genomic_DNA"/>
</dbReference>
<organism evidence="2 3">
    <name type="scientific">Streptomyces xinghaiensis</name>
    <dbReference type="NCBI Taxonomy" id="1038928"/>
    <lineage>
        <taxon>Bacteria</taxon>
        <taxon>Bacillati</taxon>
        <taxon>Actinomycetota</taxon>
        <taxon>Actinomycetes</taxon>
        <taxon>Kitasatosporales</taxon>
        <taxon>Streptomycetaceae</taxon>
        <taxon>Streptomyces</taxon>
    </lineage>
</organism>
<comment type="caution">
    <text evidence="2">The sequence shown here is derived from an EMBL/GenBank/DDBJ whole genome shotgun (WGS) entry which is preliminary data.</text>
</comment>
<sequence length="107" mass="11560">MTPATGSDQPDGTRAALSPRAPFPVAYPAPRTPVRRLPAPEPGRPRRGLDRYGELARRGSRATGCRTRPVIPISRETPADLLTAAGSAPPASWNPLRREPDEGQFPR</sequence>
<dbReference type="Proteomes" id="UP000028058">
    <property type="component" value="Unassembled WGS sequence"/>
</dbReference>
<reference evidence="2 3" key="1">
    <citation type="journal article" date="2014" name="Genome Announc.">
        <title>Draft Genome Sequence of Streptomyces fradiae ATCC 19609, a Strain Highly Sensitive to Antibiotics.</title>
        <authorList>
            <person name="Bekker O.B."/>
            <person name="Klimina K.M."/>
            <person name="Vatlin A.A."/>
            <person name="Zakharevich N.V."/>
            <person name="Kasianov A.S."/>
            <person name="Danilenko V.N."/>
        </authorList>
    </citation>
    <scope>NUCLEOTIDE SEQUENCE [LARGE SCALE GENOMIC DNA]</scope>
    <source>
        <strain evidence="2 3">ATCC 19609</strain>
    </source>
</reference>